<dbReference type="AlphaFoldDB" id="A0A167J8E9"/>
<evidence type="ECO:0000313" key="7">
    <source>
        <dbReference type="Proteomes" id="UP000077013"/>
    </source>
</evidence>
<dbReference type="Pfam" id="PF07681">
    <property type="entry name" value="DoxX"/>
    <property type="match status" value="1"/>
</dbReference>
<dbReference type="RefSeq" id="WP_068590988.1">
    <property type="nucleotide sequence ID" value="NZ_LRXL01000026.1"/>
</dbReference>
<dbReference type="OrthoDB" id="1452364at2"/>
<dbReference type="GO" id="GO:0016020">
    <property type="term" value="C:membrane"/>
    <property type="evidence" value="ECO:0007669"/>
    <property type="project" value="UniProtKB-SubCell"/>
</dbReference>
<dbReference type="InterPro" id="IPR032808">
    <property type="entry name" value="DoxX"/>
</dbReference>
<feature type="transmembrane region" description="Helical" evidence="5">
    <location>
        <begin position="57"/>
        <end position="85"/>
    </location>
</feature>
<evidence type="ECO:0000256" key="1">
    <source>
        <dbReference type="ARBA" id="ARBA00004141"/>
    </source>
</evidence>
<organism evidence="6 7">
    <name type="scientific">Cochleicola gelatinilyticus</name>
    <dbReference type="NCBI Taxonomy" id="1763537"/>
    <lineage>
        <taxon>Bacteria</taxon>
        <taxon>Pseudomonadati</taxon>
        <taxon>Bacteroidota</taxon>
        <taxon>Flavobacteriia</taxon>
        <taxon>Flavobacteriales</taxon>
        <taxon>Flavobacteriaceae</taxon>
        <taxon>Cochleicola</taxon>
    </lineage>
</organism>
<dbReference type="Proteomes" id="UP000077013">
    <property type="component" value="Unassembled WGS sequence"/>
</dbReference>
<feature type="transmembrane region" description="Helical" evidence="5">
    <location>
        <begin position="6"/>
        <end position="25"/>
    </location>
</feature>
<keyword evidence="4 5" id="KW-0472">Membrane</keyword>
<dbReference type="STRING" id="1763537.ULVI_06730"/>
<reference evidence="6 7" key="1">
    <citation type="submission" date="2016-02" db="EMBL/GenBank/DDBJ databases">
        <title>Ulvibacter sp. LPB0005, isolated from Thais luteostoma.</title>
        <authorList>
            <person name="Shin S.-K."/>
            <person name="Yi H."/>
        </authorList>
    </citation>
    <scope>NUCLEOTIDE SEQUENCE [LARGE SCALE GENOMIC DNA]</scope>
    <source>
        <strain evidence="6 7">LPB0005</strain>
    </source>
</reference>
<comment type="subcellular location">
    <subcellularLocation>
        <location evidence="1">Membrane</location>
        <topology evidence="1">Multi-pass membrane protein</topology>
    </subcellularLocation>
</comment>
<keyword evidence="2 5" id="KW-0812">Transmembrane</keyword>
<dbReference type="EMBL" id="LRXL01000026">
    <property type="protein sequence ID" value="OAB80425.1"/>
    <property type="molecule type" value="Genomic_DNA"/>
</dbReference>
<evidence type="ECO:0000256" key="3">
    <source>
        <dbReference type="ARBA" id="ARBA00022989"/>
    </source>
</evidence>
<keyword evidence="3 5" id="KW-1133">Transmembrane helix</keyword>
<proteinExistence type="predicted"/>
<evidence type="ECO:0008006" key="8">
    <source>
        <dbReference type="Google" id="ProtNLM"/>
    </source>
</evidence>
<keyword evidence="7" id="KW-1185">Reference proteome</keyword>
<evidence type="ECO:0000313" key="6">
    <source>
        <dbReference type="EMBL" id="OAB80425.1"/>
    </source>
</evidence>
<protein>
    <recommendedName>
        <fullName evidence="8">DoxX family protein</fullName>
    </recommendedName>
</protein>
<gene>
    <name evidence="6" type="ORF">ULVI_06730</name>
</gene>
<evidence type="ECO:0000256" key="4">
    <source>
        <dbReference type="ARBA" id="ARBA00023136"/>
    </source>
</evidence>
<sequence length="127" mass="13897">MLIDATFLIGFSLLLLRIIIAIIFFSSGKNHILNAEERADSIGMSTKSTKVLGIIEVIAAVSLALGIFTQIGAIIVILIMLGAIYKKTVEWKTEFFAEEGYGWHYDVFLLAGSLVILATSGGYLTFY</sequence>
<evidence type="ECO:0000256" key="2">
    <source>
        <dbReference type="ARBA" id="ARBA00022692"/>
    </source>
</evidence>
<name>A0A167J8E9_9FLAO</name>
<evidence type="ECO:0000256" key="5">
    <source>
        <dbReference type="SAM" id="Phobius"/>
    </source>
</evidence>
<feature type="transmembrane region" description="Helical" evidence="5">
    <location>
        <begin position="105"/>
        <end position="126"/>
    </location>
</feature>
<accession>A0A167J8E9</accession>
<comment type="caution">
    <text evidence="6">The sequence shown here is derived from an EMBL/GenBank/DDBJ whole genome shotgun (WGS) entry which is preliminary data.</text>
</comment>